<protein>
    <submittedName>
        <fullName evidence="1">Uncharacterized protein</fullName>
    </submittedName>
</protein>
<dbReference type="RefSeq" id="XP_056052046.1">
    <property type="nucleotide sequence ID" value="XM_056200168.1"/>
</dbReference>
<gene>
    <name evidence="1" type="ORF">LMH87_011085</name>
</gene>
<evidence type="ECO:0000313" key="1">
    <source>
        <dbReference type="EMBL" id="KAJ4150332.1"/>
    </source>
</evidence>
<accession>A0A9W8QAL7</accession>
<dbReference type="AlphaFoldDB" id="A0A9W8QAL7"/>
<keyword evidence="2" id="KW-1185">Reference proteome</keyword>
<dbReference type="EMBL" id="JAJHUN010000009">
    <property type="protein sequence ID" value="KAJ4150332.1"/>
    <property type="molecule type" value="Genomic_DNA"/>
</dbReference>
<dbReference type="KEGG" id="amus:LMH87_011085"/>
<organism evidence="1 2">
    <name type="scientific">Akanthomyces muscarius</name>
    <name type="common">Entomopathogenic fungus</name>
    <name type="synonym">Lecanicillium muscarium</name>
    <dbReference type="NCBI Taxonomy" id="2231603"/>
    <lineage>
        <taxon>Eukaryota</taxon>
        <taxon>Fungi</taxon>
        <taxon>Dikarya</taxon>
        <taxon>Ascomycota</taxon>
        <taxon>Pezizomycotina</taxon>
        <taxon>Sordariomycetes</taxon>
        <taxon>Hypocreomycetidae</taxon>
        <taxon>Hypocreales</taxon>
        <taxon>Cordycipitaceae</taxon>
        <taxon>Akanthomyces</taxon>
    </lineage>
</organism>
<sequence>MRRQSPPTVVPTSLVVLFSSITGARRHHWHHHPWLGTKVKLHPQGSLAPNSIRFGINSPMPLLAQGAPTR</sequence>
<dbReference type="GeneID" id="80898244"/>
<dbReference type="Proteomes" id="UP001144673">
    <property type="component" value="Chromosome 4"/>
</dbReference>
<evidence type="ECO:0000313" key="2">
    <source>
        <dbReference type="Proteomes" id="UP001144673"/>
    </source>
</evidence>
<proteinExistence type="predicted"/>
<reference evidence="1" key="1">
    <citation type="journal article" date="2023" name="Access Microbiol">
        <title>De-novo genome assembly for Akanthomyces muscarius, a biocontrol agent of insect agricultural pests.</title>
        <authorList>
            <person name="Erdos Z."/>
            <person name="Studholme D.J."/>
            <person name="Raymond B."/>
            <person name="Sharma M."/>
        </authorList>
    </citation>
    <scope>NUCLEOTIDE SEQUENCE</scope>
    <source>
        <strain evidence="1">Ve6</strain>
    </source>
</reference>
<name>A0A9W8QAL7_AKAMU</name>
<comment type="caution">
    <text evidence="1">The sequence shown here is derived from an EMBL/GenBank/DDBJ whole genome shotgun (WGS) entry which is preliminary data.</text>
</comment>